<accession>A0A809RJC1</accession>
<dbReference type="Gene3D" id="3.40.50.12140">
    <property type="entry name" value="Domain of unknown function DUF4159"/>
    <property type="match status" value="1"/>
</dbReference>
<evidence type="ECO:0000313" key="2">
    <source>
        <dbReference type="EMBL" id="BBO24605.1"/>
    </source>
</evidence>
<dbReference type="Proteomes" id="UP000662873">
    <property type="component" value="Chromosome"/>
</dbReference>
<evidence type="ECO:0000259" key="1">
    <source>
        <dbReference type="Pfam" id="PF13709"/>
    </source>
</evidence>
<feature type="domain" description="DUF4159" evidence="1">
    <location>
        <begin position="236"/>
        <end position="375"/>
    </location>
</feature>
<sequence>MPIEELVAKRITGIEPFNELPIDAQIWREAHGHHHDHRRLHAVTSHRPGIVFGLEVVCGKKERTVIVAPGVAVDADGNALLLSEPVAFKLDEKGQIYITISYEDNFDSKSSVKVGGGTKYFRLVEGRRVVATKELPKGAFLELARVDRSSDSAEIKEPKNPFDPGKDELNHLYRLLAFPHCYASGEMGELSLIPKANPTAWKPNRAGLYNLVREGNGRGFHLRFTGPFNLRAKDPESDPLVLYAAVGETFQPLTDEQVGGLKRYLDNGGFVFAEAAQGAEAFAKSFAELAKKAGASLKAVGKGHPLLSAHYMFSSPPPGAQDKGKLEVDEDKGIALATFDYGAAWQGELPKPDASDARERIRQSQEFGLNVVAYAWRRRRLRELSRLG</sequence>
<organism evidence="2 3">
    <name type="scientific">Candidatus Nitrosymbiomonas proteolyticus</name>
    <dbReference type="NCBI Taxonomy" id="2608984"/>
    <lineage>
        <taxon>Bacteria</taxon>
        <taxon>Bacillati</taxon>
        <taxon>Armatimonadota</taxon>
        <taxon>Armatimonadota incertae sedis</taxon>
        <taxon>Candidatus Nitrosymbiomonas</taxon>
    </lineage>
</organism>
<proteinExistence type="predicted"/>
<evidence type="ECO:0000313" key="3">
    <source>
        <dbReference type="Proteomes" id="UP000662873"/>
    </source>
</evidence>
<protein>
    <recommendedName>
        <fullName evidence="1">DUF4159 domain-containing protein</fullName>
    </recommendedName>
</protein>
<reference evidence="2" key="1">
    <citation type="journal article" name="DNA Res.">
        <title>The physiological potential of anammox bacteria as revealed by their core genome structure.</title>
        <authorList>
            <person name="Okubo T."/>
            <person name="Toyoda A."/>
            <person name="Fukuhara K."/>
            <person name="Uchiyama I."/>
            <person name="Harigaya Y."/>
            <person name="Kuroiwa M."/>
            <person name="Suzuki T."/>
            <person name="Murakami Y."/>
            <person name="Suwa Y."/>
            <person name="Takami H."/>
        </authorList>
    </citation>
    <scope>NUCLEOTIDE SEQUENCE</scope>
    <source>
        <strain evidence="2">317325-2</strain>
    </source>
</reference>
<dbReference type="KEGG" id="npy:NPRO_22000"/>
<name>A0A809RJC1_9BACT</name>
<dbReference type="EMBL" id="AP021858">
    <property type="protein sequence ID" value="BBO24605.1"/>
    <property type="molecule type" value="Genomic_DNA"/>
</dbReference>
<dbReference type="InterPro" id="IPR025297">
    <property type="entry name" value="DUF4159"/>
</dbReference>
<dbReference type="Pfam" id="PF13709">
    <property type="entry name" value="DUF4159"/>
    <property type="match status" value="1"/>
</dbReference>
<gene>
    <name evidence="2" type="ORF">NPRO_22000</name>
</gene>
<dbReference type="AlphaFoldDB" id="A0A809RJC1"/>